<feature type="compositionally biased region" description="Basic and acidic residues" evidence="1">
    <location>
        <begin position="158"/>
        <end position="174"/>
    </location>
</feature>
<protein>
    <recommendedName>
        <fullName evidence="2">PBZ-type domain-containing protein</fullName>
    </recommendedName>
</protein>
<dbReference type="InterPro" id="IPR039253">
    <property type="entry name" value="APLF"/>
</dbReference>
<evidence type="ECO:0000313" key="4">
    <source>
        <dbReference type="Proteomes" id="UP000007798"/>
    </source>
</evidence>
<feature type="compositionally biased region" description="Low complexity" evidence="1">
    <location>
        <begin position="87"/>
        <end position="111"/>
    </location>
</feature>
<dbReference type="GO" id="GO:0006302">
    <property type="term" value="P:double-strand break repair"/>
    <property type="evidence" value="ECO:0007669"/>
    <property type="project" value="InterPro"/>
</dbReference>
<feature type="compositionally biased region" description="Low complexity" evidence="1">
    <location>
        <begin position="126"/>
        <end position="138"/>
    </location>
</feature>
<dbReference type="HOGENOM" id="CLU_079469_0_0_1"/>
<dbReference type="PANTHER" id="PTHR21315:SF2">
    <property type="entry name" value="APRATAXIN AND PNK-LIKE FACTOR"/>
    <property type="match status" value="1"/>
</dbReference>
<organism evidence="3 4">
    <name type="scientific">Drosophila willistoni</name>
    <name type="common">Fruit fly</name>
    <dbReference type="NCBI Taxonomy" id="7260"/>
    <lineage>
        <taxon>Eukaryota</taxon>
        <taxon>Metazoa</taxon>
        <taxon>Ecdysozoa</taxon>
        <taxon>Arthropoda</taxon>
        <taxon>Hexapoda</taxon>
        <taxon>Insecta</taxon>
        <taxon>Pterygota</taxon>
        <taxon>Neoptera</taxon>
        <taxon>Endopterygota</taxon>
        <taxon>Diptera</taxon>
        <taxon>Brachycera</taxon>
        <taxon>Muscomorpha</taxon>
        <taxon>Ephydroidea</taxon>
        <taxon>Drosophilidae</taxon>
        <taxon>Drosophila</taxon>
        <taxon>Sophophora</taxon>
    </lineage>
</organism>
<dbReference type="EMBL" id="CH964232">
    <property type="protein sequence ID" value="EDW80908.2"/>
    <property type="molecule type" value="Genomic_DNA"/>
</dbReference>
<dbReference type="GO" id="GO:0005634">
    <property type="term" value="C:nucleus"/>
    <property type="evidence" value="ECO:0007669"/>
    <property type="project" value="TreeGrafter"/>
</dbReference>
<feature type="domain" description="PBZ-type" evidence="2">
    <location>
        <begin position="182"/>
        <end position="206"/>
    </location>
</feature>
<dbReference type="eggNOG" id="ENOG502R7QZ">
    <property type="taxonomic scope" value="Eukaryota"/>
</dbReference>
<dbReference type="STRING" id="7260.B4NAU4"/>
<feature type="region of interest" description="Disordered" evidence="1">
    <location>
        <begin position="119"/>
        <end position="138"/>
    </location>
</feature>
<evidence type="ECO:0000313" key="3">
    <source>
        <dbReference type="EMBL" id="EDW80908.2"/>
    </source>
</evidence>
<dbReference type="PANTHER" id="PTHR21315">
    <property type="entry name" value="APRATAXIN AND PNK-LIKE FACTOR-RELATED"/>
    <property type="match status" value="1"/>
</dbReference>
<keyword evidence="4" id="KW-1185">Reference proteome</keyword>
<dbReference type="GO" id="GO:0008408">
    <property type="term" value="F:3'-5' exonuclease activity"/>
    <property type="evidence" value="ECO:0007669"/>
    <property type="project" value="EnsemblMetazoa"/>
</dbReference>
<sequence>MSAVSEEQQQEDAIGTTNESVTTNQDETIKRKLPEIEGAGDAGVSSEASPAKRIKTEPSECEAEPESIKVEPNVEAVKTEPTDEDPSPAAAVSSDSSAAVKAEPVDTSVTPPVVVKQEATQSNGEATANNASAVVSSSTIRPSCRFGIRCYRRNPAHRSAEAHPGDDDYRRPDYPEPPLGTPACPFGNLCYRRNPVHFQQHSHPPDFNSAQNIRNRLRQRRRVQQQQNDPDSDLNSEDDEDPFAGDSDKDEEYKPGADIDDDGGDDDDDDDEELEFDSQRVNCDQYD</sequence>
<dbReference type="OrthoDB" id="10256774at2759"/>
<evidence type="ECO:0000259" key="2">
    <source>
        <dbReference type="Pfam" id="PF10283"/>
    </source>
</evidence>
<feature type="region of interest" description="Disordered" evidence="1">
    <location>
        <begin position="219"/>
        <end position="287"/>
    </location>
</feature>
<dbReference type="AlphaFoldDB" id="B4NAU4"/>
<gene>
    <name evidence="3" type="primary">Dwil\GK11307</name>
    <name evidence="3" type="ORF">Dwil_GK11307</name>
</gene>
<reference evidence="3 4" key="1">
    <citation type="journal article" date="2007" name="Nature">
        <title>Evolution of genes and genomes on the Drosophila phylogeny.</title>
        <authorList>
            <consortium name="Drosophila 12 Genomes Consortium"/>
            <person name="Clark A.G."/>
            <person name="Eisen M.B."/>
            <person name="Smith D.R."/>
            <person name="Bergman C.M."/>
            <person name="Oliver B."/>
            <person name="Markow T.A."/>
            <person name="Kaufman T.C."/>
            <person name="Kellis M."/>
            <person name="Gelbart W."/>
            <person name="Iyer V.N."/>
            <person name="Pollard D.A."/>
            <person name="Sackton T.B."/>
            <person name="Larracuente A.M."/>
            <person name="Singh N.D."/>
            <person name="Abad J.P."/>
            <person name="Abt D.N."/>
            <person name="Adryan B."/>
            <person name="Aguade M."/>
            <person name="Akashi H."/>
            <person name="Anderson W.W."/>
            <person name="Aquadro C.F."/>
            <person name="Ardell D.H."/>
            <person name="Arguello R."/>
            <person name="Artieri C.G."/>
            <person name="Barbash D.A."/>
            <person name="Barker D."/>
            <person name="Barsanti P."/>
            <person name="Batterham P."/>
            <person name="Batzoglou S."/>
            <person name="Begun D."/>
            <person name="Bhutkar A."/>
            <person name="Blanco E."/>
            <person name="Bosak S.A."/>
            <person name="Bradley R.K."/>
            <person name="Brand A.D."/>
            <person name="Brent M.R."/>
            <person name="Brooks A.N."/>
            <person name="Brown R.H."/>
            <person name="Butlin R.K."/>
            <person name="Caggese C."/>
            <person name="Calvi B.R."/>
            <person name="Bernardo de Carvalho A."/>
            <person name="Caspi A."/>
            <person name="Castrezana S."/>
            <person name="Celniker S.E."/>
            <person name="Chang J.L."/>
            <person name="Chapple C."/>
            <person name="Chatterji S."/>
            <person name="Chinwalla A."/>
            <person name="Civetta A."/>
            <person name="Clifton S.W."/>
            <person name="Comeron J.M."/>
            <person name="Costello J.C."/>
            <person name="Coyne J.A."/>
            <person name="Daub J."/>
            <person name="David R.G."/>
            <person name="Delcher A.L."/>
            <person name="Delehaunty K."/>
            <person name="Do C.B."/>
            <person name="Ebling H."/>
            <person name="Edwards K."/>
            <person name="Eickbush T."/>
            <person name="Evans J.D."/>
            <person name="Filipski A."/>
            <person name="Findeiss S."/>
            <person name="Freyhult E."/>
            <person name="Fulton L."/>
            <person name="Fulton R."/>
            <person name="Garcia A.C."/>
            <person name="Gardiner A."/>
            <person name="Garfield D.A."/>
            <person name="Garvin B.E."/>
            <person name="Gibson G."/>
            <person name="Gilbert D."/>
            <person name="Gnerre S."/>
            <person name="Godfrey J."/>
            <person name="Good R."/>
            <person name="Gotea V."/>
            <person name="Gravely B."/>
            <person name="Greenberg A.J."/>
            <person name="Griffiths-Jones S."/>
            <person name="Gross S."/>
            <person name="Guigo R."/>
            <person name="Gustafson E.A."/>
            <person name="Haerty W."/>
            <person name="Hahn M.W."/>
            <person name="Halligan D.L."/>
            <person name="Halpern A.L."/>
            <person name="Halter G.M."/>
            <person name="Han M.V."/>
            <person name="Heger A."/>
            <person name="Hillier L."/>
            <person name="Hinrichs A.S."/>
            <person name="Holmes I."/>
            <person name="Hoskins R.A."/>
            <person name="Hubisz M.J."/>
            <person name="Hultmark D."/>
            <person name="Huntley M.A."/>
            <person name="Jaffe D.B."/>
            <person name="Jagadeeshan S."/>
            <person name="Jeck W.R."/>
            <person name="Johnson J."/>
            <person name="Jones C.D."/>
            <person name="Jordan W.C."/>
            <person name="Karpen G.H."/>
            <person name="Kataoka E."/>
            <person name="Keightley P.D."/>
            <person name="Kheradpour P."/>
            <person name="Kirkness E.F."/>
            <person name="Koerich L.B."/>
            <person name="Kristiansen K."/>
            <person name="Kudrna D."/>
            <person name="Kulathinal R.J."/>
            <person name="Kumar S."/>
            <person name="Kwok R."/>
            <person name="Lander E."/>
            <person name="Langley C.H."/>
            <person name="Lapoint R."/>
            <person name="Lazzaro B.P."/>
            <person name="Lee S.J."/>
            <person name="Levesque L."/>
            <person name="Li R."/>
            <person name="Lin C.F."/>
            <person name="Lin M.F."/>
            <person name="Lindblad-Toh K."/>
            <person name="Llopart A."/>
            <person name="Long M."/>
            <person name="Low L."/>
            <person name="Lozovsky E."/>
            <person name="Lu J."/>
            <person name="Luo M."/>
            <person name="Machado C.A."/>
            <person name="Makalowski W."/>
            <person name="Marzo M."/>
            <person name="Matsuda M."/>
            <person name="Matzkin L."/>
            <person name="McAllister B."/>
            <person name="McBride C.S."/>
            <person name="McKernan B."/>
            <person name="McKernan K."/>
            <person name="Mendez-Lago M."/>
            <person name="Minx P."/>
            <person name="Mollenhauer M.U."/>
            <person name="Montooth K."/>
            <person name="Mount S.M."/>
            <person name="Mu X."/>
            <person name="Myers E."/>
            <person name="Negre B."/>
            <person name="Newfeld S."/>
            <person name="Nielsen R."/>
            <person name="Noor M.A."/>
            <person name="O'Grady P."/>
            <person name="Pachter L."/>
            <person name="Papaceit M."/>
            <person name="Parisi M.J."/>
            <person name="Parisi M."/>
            <person name="Parts L."/>
            <person name="Pedersen J.S."/>
            <person name="Pesole G."/>
            <person name="Phillippy A.M."/>
            <person name="Ponting C.P."/>
            <person name="Pop M."/>
            <person name="Porcelli D."/>
            <person name="Powell J.R."/>
            <person name="Prohaska S."/>
            <person name="Pruitt K."/>
            <person name="Puig M."/>
            <person name="Quesneville H."/>
            <person name="Ram K.R."/>
            <person name="Rand D."/>
            <person name="Rasmussen M.D."/>
            <person name="Reed L.K."/>
            <person name="Reenan R."/>
            <person name="Reily A."/>
            <person name="Remington K.A."/>
            <person name="Rieger T.T."/>
            <person name="Ritchie M.G."/>
            <person name="Robin C."/>
            <person name="Rogers Y.H."/>
            <person name="Rohde C."/>
            <person name="Rozas J."/>
            <person name="Rubenfield M.J."/>
            <person name="Ruiz A."/>
            <person name="Russo S."/>
            <person name="Salzberg S.L."/>
            <person name="Sanchez-Gracia A."/>
            <person name="Saranga D.J."/>
            <person name="Sato H."/>
            <person name="Schaeffer S.W."/>
            <person name="Schatz M.C."/>
            <person name="Schlenke T."/>
            <person name="Schwartz R."/>
            <person name="Segarra C."/>
            <person name="Singh R.S."/>
            <person name="Sirot L."/>
            <person name="Sirota M."/>
            <person name="Sisneros N.B."/>
            <person name="Smith C.D."/>
            <person name="Smith T.F."/>
            <person name="Spieth J."/>
            <person name="Stage D.E."/>
            <person name="Stark A."/>
            <person name="Stephan W."/>
            <person name="Strausberg R.L."/>
            <person name="Strempel S."/>
            <person name="Sturgill D."/>
            <person name="Sutton G."/>
            <person name="Sutton G.G."/>
            <person name="Tao W."/>
            <person name="Teichmann S."/>
            <person name="Tobari Y.N."/>
            <person name="Tomimura Y."/>
            <person name="Tsolas J.M."/>
            <person name="Valente V.L."/>
            <person name="Venter E."/>
            <person name="Venter J.C."/>
            <person name="Vicario S."/>
            <person name="Vieira F.G."/>
            <person name="Vilella A.J."/>
            <person name="Villasante A."/>
            <person name="Walenz B."/>
            <person name="Wang J."/>
            <person name="Wasserman M."/>
            <person name="Watts T."/>
            <person name="Wilson D."/>
            <person name="Wilson R.K."/>
            <person name="Wing R.A."/>
            <person name="Wolfner M.F."/>
            <person name="Wong A."/>
            <person name="Wong G.K."/>
            <person name="Wu C.I."/>
            <person name="Wu G."/>
            <person name="Yamamoto D."/>
            <person name="Yang H.P."/>
            <person name="Yang S.P."/>
            <person name="Yorke J.A."/>
            <person name="Yoshida K."/>
            <person name="Zdobnov E."/>
            <person name="Zhang P."/>
            <person name="Zhang Y."/>
            <person name="Zimin A.V."/>
            <person name="Baldwin J."/>
            <person name="Abdouelleil A."/>
            <person name="Abdulkadir J."/>
            <person name="Abebe A."/>
            <person name="Abera B."/>
            <person name="Abreu J."/>
            <person name="Acer S.C."/>
            <person name="Aftuck L."/>
            <person name="Alexander A."/>
            <person name="An P."/>
            <person name="Anderson E."/>
            <person name="Anderson S."/>
            <person name="Arachi H."/>
            <person name="Azer M."/>
            <person name="Bachantsang P."/>
            <person name="Barry A."/>
            <person name="Bayul T."/>
            <person name="Berlin A."/>
            <person name="Bessette D."/>
            <person name="Bloom T."/>
            <person name="Blye J."/>
            <person name="Boguslavskiy L."/>
            <person name="Bonnet C."/>
            <person name="Boukhgalter B."/>
            <person name="Bourzgui I."/>
            <person name="Brown A."/>
            <person name="Cahill P."/>
            <person name="Channer S."/>
            <person name="Cheshatsang Y."/>
            <person name="Chuda L."/>
            <person name="Citroen M."/>
            <person name="Collymore A."/>
            <person name="Cooke P."/>
            <person name="Costello M."/>
            <person name="D'Aco K."/>
            <person name="Daza R."/>
            <person name="De Haan G."/>
            <person name="DeGray S."/>
            <person name="DeMaso C."/>
            <person name="Dhargay N."/>
            <person name="Dooley K."/>
            <person name="Dooley E."/>
            <person name="Doricent M."/>
            <person name="Dorje P."/>
            <person name="Dorjee K."/>
            <person name="Dupes A."/>
            <person name="Elong R."/>
            <person name="Falk J."/>
            <person name="Farina A."/>
            <person name="Faro S."/>
            <person name="Ferguson D."/>
            <person name="Fisher S."/>
            <person name="Foley C.D."/>
            <person name="Franke A."/>
            <person name="Friedrich D."/>
            <person name="Gadbois L."/>
            <person name="Gearin G."/>
            <person name="Gearin C.R."/>
            <person name="Giannoukos G."/>
            <person name="Goode T."/>
            <person name="Graham J."/>
            <person name="Grandbois E."/>
            <person name="Grewal S."/>
            <person name="Gyaltsen K."/>
            <person name="Hafez N."/>
            <person name="Hagos B."/>
            <person name="Hall J."/>
            <person name="Henson C."/>
            <person name="Hollinger A."/>
            <person name="Honan T."/>
            <person name="Huard M.D."/>
            <person name="Hughes L."/>
            <person name="Hurhula B."/>
            <person name="Husby M.E."/>
            <person name="Kamat A."/>
            <person name="Kanga B."/>
            <person name="Kashin S."/>
            <person name="Khazanovich D."/>
            <person name="Kisner P."/>
            <person name="Lance K."/>
            <person name="Lara M."/>
            <person name="Lee W."/>
            <person name="Lennon N."/>
            <person name="Letendre F."/>
            <person name="LeVine R."/>
            <person name="Lipovsky A."/>
            <person name="Liu X."/>
            <person name="Liu J."/>
            <person name="Liu S."/>
            <person name="Lokyitsang T."/>
            <person name="Lokyitsang Y."/>
            <person name="Lubonja R."/>
            <person name="Lui A."/>
            <person name="MacDonald P."/>
            <person name="Magnisalis V."/>
            <person name="Maru K."/>
            <person name="Matthews C."/>
            <person name="McCusker W."/>
            <person name="McDonough S."/>
            <person name="Mehta T."/>
            <person name="Meldrim J."/>
            <person name="Meneus L."/>
            <person name="Mihai O."/>
            <person name="Mihalev A."/>
            <person name="Mihova T."/>
            <person name="Mittelman R."/>
            <person name="Mlenga V."/>
            <person name="Montmayeur A."/>
            <person name="Mulrain L."/>
            <person name="Navidi A."/>
            <person name="Naylor J."/>
            <person name="Negash T."/>
            <person name="Nguyen T."/>
            <person name="Nguyen N."/>
            <person name="Nicol R."/>
            <person name="Norbu C."/>
            <person name="Norbu N."/>
            <person name="Novod N."/>
            <person name="O'Neill B."/>
            <person name="Osman S."/>
            <person name="Markiewicz E."/>
            <person name="Oyono O.L."/>
            <person name="Patti C."/>
            <person name="Phunkhang P."/>
            <person name="Pierre F."/>
            <person name="Priest M."/>
            <person name="Raghuraman S."/>
            <person name="Rege F."/>
            <person name="Reyes R."/>
            <person name="Rise C."/>
            <person name="Rogov P."/>
            <person name="Ross K."/>
            <person name="Ryan E."/>
            <person name="Settipalli S."/>
            <person name="Shea T."/>
            <person name="Sherpa N."/>
            <person name="Shi L."/>
            <person name="Shih D."/>
            <person name="Sparrow T."/>
            <person name="Spaulding J."/>
            <person name="Stalker J."/>
            <person name="Stange-Thomann N."/>
            <person name="Stavropoulos S."/>
            <person name="Stone C."/>
            <person name="Strader C."/>
            <person name="Tesfaye S."/>
            <person name="Thomson T."/>
            <person name="Thoulutsang Y."/>
            <person name="Thoulutsang D."/>
            <person name="Topham K."/>
            <person name="Topping I."/>
            <person name="Tsamla T."/>
            <person name="Vassiliev H."/>
            <person name="Vo A."/>
            <person name="Wangchuk T."/>
            <person name="Wangdi T."/>
            <person name="Weiand M."/>
            <person name="Wilkinson J."/>
            <person name="Wilson A."/>
            <person name="Yadav S."/>
            <person name="Young G."/>
            <person name="Yu Q."/>
            <person name="Zembek L."/>
            <person name="Zhong D."/>
            <person name="Zimmer A."/>
            <person name="Zwirko Z."/>
            <person name="Jaffe D.B."/>
            <person name="Alvarez P."/>
            <person name="Brockman W."/>
            <person name="Butler J."/>
            <person name="Chin C."/>
            <person name="Gnerre S."/>
            <person name="Grabherr M."/>
            <person name="Kleber M."/>
            <person name="Mauceli E."/>
            <person name="MacCallum I."/>
        </authorList>
    </citation>
    <scope>NUCLEOTIDE SEQUENCE [LARGE SCALE GENOMIC DNA]</scope>
    <source>
        <strain evidence="4">Tucson 14030-0811.24</strain>
    </source>
</reference>
<dbReference type="Pfam" id="PF10283">
    <property type="entry name" value="zf-CCHH"/>
    <property type="match status" value="2"/>
</dbReference>
<feature type="compositionally biased region" description="Acidic residues" evidence="1">
    <location>
        <begin position="258"/>
        <end position="276"/>
    </location>
</feature>
<dbReference type="GO" id="GO:0035861">
    <property type="term" value="C:site of double-strand break"/>
    <property type="evidence" value="ECO:0007669"/>
    <property type="project" value="TreeGrafter"/>
</dbReference>
<proteinExistence type="predicted"/>
<dbReference type="GO" id="GO:0052720">
    <property type="term" value="F:class II DNA-(apurinic or apyrimidinic site) endonuclease activity"/>
    <property type="evidence" value="ECO:0007669"/>
    <property type="project" value="EnsemblMetazoa"/>
</dbReference>
<dbReference type="InterPro" id="IPR019406">
    <property type="entry name" value="APLF_PBZ"/>
</dbReference>
<dbReference type="PhylomeDB" id="B4NAU4"/>
<accession>B4NAU4</accession>
<dbReference type="KEGG" id="dwi:6648103"/>
<feature type="compositionally biased region" description="Polar residues" evidence="1">
    <location>
        <begin position="15"/>
        <end position="26"/>
    </location>
</feature>
<dbReference type="FunCoup" id="B4NAU4">
    <property type="interactions" value="255"/>
</dbReference>
<feature type="region of interest" description="Disordered" evidence="1">
    <location>
        <begin position="1"/>
        <end position="111"/>
    </location>
</feature>
<dbReference type="InParanoid" id="B4NAU4"/>
<name>B4NAU4_DROWI</name>
<feature type="compositionally biased region" description="Acidic residues" evidence="1">
    <location>
        <begin position="230"/>
        <end position="243"/>
    </location>
</feature>
<dbReference type="Proteomes" id="UP000007798">
    <property type="component" value="Unassembled WGS sequence"/>
</dbReference>
<feature type="region of interest" description="Disordered" evidence="1">
    <location>
        <begin position="151"/>
        <end position="180"/>
    </location>
</feature>
<feature type="domain" description="PBZ-type" evidence="2">
    <location>
        <begin position="141"/>
        <end position="166"/>
    </location>
</feature>
<evidence type="ECO:0000256" key="1">
    <source>
        <dbReference type="SAM" id="MobiDB-lite"/>
    </source>
</evidence>